<dbReference type="InterPro" id="IPR023401">
    <property type="entry name" value="ODC_N"/>
</dbReference>
<dbReference type="InterPro" id="IPR003462">
    <property type="entry name" value="ODC_Mu_crystall"/>
</dbReference>
<dbReference type="Pfam" id="PF02423">
    <property type="entry name" value="OCD_Mu_crystall"/>
    <property type="match status" value="1"/>
</dbReference>
<organism evidence="1 2">
    <name type="scientific">Amycolatopsis jiangsuensis</name>
    <dbReference type="NCBI Taxonomy" id="1181879"/>
    <lineage>
        <taxon>Bacteria</taxon>
        <taxon>Bacillati</taxon>
        <taxon>Actinomycetota</taxon>
        <taxon>Actinomycetes</taxon>
        <taxon>Pseudonocardiales</taxon>
        <taxon>Pseudonocardiaceae</taxon>
        <taxon>Amycolatopsis</taxon>
    </lineage>
</organism>
<dbReference type="Gene3D" id="3.30.1780.10">
    <property type="entry name" value="ornithine cyclodeaminase, domain 1"/>
    <property type="match status" value="1"/>
</dbReference>
<comment type="caution">
    <text evidence="1">The sequence shown here is derived from an EMBL/GenBank/DDBJ whole genome shotgun (WGS) entry which is preliminary data.</text>
</comment>
<dbReference type="EC" id="4.3.1.12" evidence="1"/>
<dbReference type="RefSeq" id="WP_184783336.1">
    <property type="nucleotide sequence ID" value="NZ_JACHMG010000001.1"/>
</dbReference>
<dbReference type="AlphaFoldDB" id="A0A840J0R5"/>
<sequence>MPTPELHILTRSELAGLDISPQEVIGAVRAAYAAYAEGKSRNPAKLMMPVPAGRDAVSYAMLGFDGALEYVGFKTSYRQGTDNPDKYYTTISLYDDTTGLPYVFMDCHRVGGSRTPATTALIAEECARPGARSALLIGTGRQSLNTLPYLVTRMPQLEKLRFFGTHPEGITATAATFAQYFPDRKLEQIGDVPSAVAESDIVIAASGRAAHPPVRTSWLPPGGLLISVSSKGVDSSALAEADYALATSESQLGVTGSRFDSEDGAAVLDAEFPDVVAGRKPGRRSGDDRVFAFSSGMVITDIPVAHALAAKAIDAGLGQKVQLWT</sequence>
<reference evidence="1 2" key="1">
    <citation type="submission" date="2020-08" db="EMBL/GenBank/DDBJ databases">
        <title>Sequencing the genomes of 1000 actinobacteria strains.</title>
        <authorList>
            <person name="Klenk H.-P."/>
        </authorList>
    </citation>
    <scope>NUCLEOTIDE SEQUENCE [LARGE SCALE GENOMIC DNA]</scope>
    <source>
        <strain evidence="1 2">DSM 45859</strain>
    </source>
</reference>
<keyword evidence="2" id="KW-1185">Reference proteome</keyword>
<dbReference type="Proteomes" id="UP000581769">
    <property type="component" value="Unassembled WGS sequence"/>
</dbReference>
<dbReference type="PANTHER" id="PTHR13812:SF19">
    <property type="entry name" value="KETIMINE REDUCTASE MU-CRYSTALLIN"/>
    <property type="match status" value="1"/>
</dbReference>
<keyword evidence="1" id="KW-0456">Lyase</keyword>
<name>A0A840J0R5_9PSEU</name>
<dbReference type="Gene3D" id="3.40.50.720">
    <property type="entry name" value="NAD(P)-binding Rossmann-like Domain"/>
    <property type="match status" value="1"/>
</dbReference>
<evidence type="ECO:0000313" key="2">
    <source>
        <dbReference type="Proteomes" id="UP000581769"/>
    </source>
</evidence>
<dbReference type="GO" id="GO:0005737">
    <property type="term" value="C:cytoplasm"/>
    <property type="evidence" value="ECO:0007669"/>
    <property type="project" value="TreeGrafter"/>
</dbReference>
<dbReference type="InterPro" id="IPR036291">
    <property type="entry name" value="NAD(P)-bd_dom_sf"/>
</dbReference>
<proteinExistence type="predicted"/>
<protein>
    <submittedName>
        <fullName evidence="1">Ornithine cyclodeaminase</fullName>
        <ecNumber evidence="1">4.3.1.12</ecNumber>
    </submittedName>
</protein>
<evidence type="ECO:0000313" key="1">
    <source>
        <dbReference type="EMBL" id="MBB4688691.1"/>
    </source>
</evidence>
<dbReference type="GO" id="GO:0008473">
    <property type="term" value="F:ornithine cyclodeaminase activity"/>
    <property type="evidence" value="ECO:0007669"/>
    <property type="project" value="UniProtKB-EC"/>
</dbReference>
<dbReference type="SUPFAM" id="SSF51735">
    <property type="entry name" value="NAD(P)-binding Rossmann-fold domains"/>
    <property type="match status" value="1"/>
</dbReference>
<dbReference type="PIRSF" id="PIRSF001439">
    <property type="entry name" value="CryM"/>
    <property type="match status" value="1"/>
</dbReference>
<accession>A0A840J0R5</accession>
<dbReference type="PANTHER" id="PTHR13812">
    <property type="entry name" value="KETIMINE REDUCTASE MU-CRYSTALLIN"/>
    <property type="match status" value="1"/>
</dbReference>
<dbReference type="EMBL" id="JACHMG010000001">
    <property type="protein sequence ID" value="MBB4688691.1"/>
    <property type="molecule type" value="Genomic_DNA"/>
</dbReference>
<gene>
    <name evidence="1" type="ORF">BJY18_006176</name>
</gene>